<organism evidence="1 2">
    <name type="scientific">Acetobacter oryzifermentans</name>
    <dbReference type="NCBI Taxonomy" id="1633874"/>
    <lineage>
        <taxon>Bacteria</taxon>
        <taxon>Pseudomonadati</taxon>
        <taxon>Pseudomonadota</taxon>
        <taxon>Alphaproteobacteria</taxon>
        <taxon>Acetobacterales</taxon>
        <taxon>Acetobacteraceae</taxon>
        <taxon>Acetobacter</taxon>
    </lineage>
</organism>
<proteinExistence type="predicted"/>
<evidence type="ECO:0000313" key="2">
    <source>
        <dbReference type="Proteomes" id="UP000076595"/>
    </source>
</evidence>
<keyword evidence="2" id="KW-1185">Reference proteome</keyword>
<evidence type="ECO:0000313" key="1">
    <source>
        <dbReference type="EMBL" id="ANA13879.1"/>
    </source>
</evidence>
<dbReference type="Proteomes" id="UP000076595">
    <property type="component" value="Chromosome"/>
</dbReference>
<accession>A0ABM6AJG8</accession>
<gene>
    <name evidence="1" type="ORF">WG31_07470</name>
</gene>
<reference evidence="1 2" key="1">
    <citation type="submission" date="2015-03" db="EMBL/GenBank/DDBJ databases">
        <title>Genome study of Acetobacter sp. SLV-7.</title>
        <authorList>
            <person name="Cho G.Y."/>
            <person name="Jeon C.O."/>
        </authorList>
    </citation>
    <scope>NUCLEOTIDE SEQUENCE [LARGE SCALE GENOMIC DNA]</scope>
    <source>
        <strain evidence="1 2">SLV-7</strain>
    </source>
</reference>
<sequence>MSNTNQHSVPKIDSWRKNAADGNSVDVEGYLAGKGAIVIENTNRQRKAAHRLFVTITKKEHNGMNYYVHTVRLY</sequence>
<dbReference type="EMBL" id="CP011120">
    <property type="protein sequence ID" value="ANA13879.1"/>
    <property type="molecule type" value="Genomic_DNA"/>
</dbReference>
<protein>
    <recommendedName>
        <fullName evidence="3">Bacterial CdiA-CT RNAse A domain-containing protein</fullName>
    </recommendedName>
</protein>
<evidence type="ECO:0008006" key="3">
    <source>
        <dbReference type="Google" id="ProtNLM"/>
    </source>
</evidence>
<name>A0ABM6AJG8_9PROT</name>